<dbReference type="InterPro" id="IPR000157">
    <property type="entry name" value="TIR_dom"/>
</dbReference>
<dbReference type="InterPro" id="IPR035897">
    <property type="entry name" value="Toll_tir_struct_dom_sf"/>
</dbReference>
<dbReference type="SUPFAM" id="SSF52200">
    <property type="entry name" value="Toll/Interleukin receptor TIR domain"/>
    <property type="match status" value="1"/>
</dbReference>
<name>A0A835DEL9_TETSI</name>
<dbReference type="Pfam" id="PF01582">
    <property type="entry name" value="TIR"/>
    <property type="match status" value="1"/>
</dbReference>
<feature type="domain" description="TIR" evidence="1">
    <location>
        <begin position="17"/>
        <end position="166"/>
    </location>
</feature>
<dbReference type="AlphaFoldDB" id="A0A835DEL9"/>
<evidence type="ECO:0000259" key="1">
    <source>
        <dbReference type="PROSITE" id="PS50104"/>
    </source>
</evidence>
<evidence type="ECO:0000313" key="3">
    <source>
        <dbReference type="Proteomes" id="UP000655225"/>
    </source>
</evidence>
<dbReference type="Gene3D" id="3.40.50.10140">
    <property type="entry name" value="Toll/interleukin-1 receptor homology (TIR) domain"/>
    <property type="match status" value="1"/>
</dbReference>
<proteinExistence type="predicted"/>
<reference evidence="2 3" key="1">
    <citation type="submission" date="2020-04" db="EMBL/GenBank/DDBJ databases">
        <title>Plant Genome Project.</title>
        <authorList>
            <person name="Zhang R.-G."/>
        </authorList>
    </citation>
    <scope>NUCLEOTIDE SEQUENCE [LARGE SCALE GENOMIC DNA]</scope>
    <source>
        <strain evidence="2">YNK0</strain>
        <tissue evidence="2">Leaf</tissue>
    </source>
</reference>
<dbReference type="OrthoDB" id="6078042at2759"/>
<organism evidence="2 3">
    <name type="scientific">Tetracentron sinense</name>
    <name type="common">Spur-leaf</name>
    <dbReference type="NCBI Taxonomy" id="13715"/>
    <lineage>
        <taxon>Eukaryota</taxon>
        <taxon>Viridiplantae</taxon>
        <taxon>Streptophyta</taxon>
        <taxon>Embryophyta</taxon>
        <taxon>Tracheophyta</taxon>
        <taxon>Spermatophyta</taxon>
        <taxon>Magnoliopsida</taxon>
        <taxon>Trochodendrales</taxon>
        <taxon>Trochodendraceae</taxon>
        <taxon>Tetracentron</taxon>
    </lineage>
</organism>
<keyword evidence="3" id="KW-1185">Reference proteome</keyword>
<dbReference type="GO" id="GO:0007165">
    <property type="term" value="P:signal transduction"/>
    <property type="evidence" value="ECO:0007669"/>
    <property type="project" value="InterPro"/>
</dbReference>
<sequence length="189" mass="21922">MSRCILCCSRRRRPTQSPWDVFINHRGIDTKRSLAVLLYDHLNLHPFMDIKSMNPGDKLFQTIDNAIRNCKVGVSIFSPHYCESSFCLRELTTLMESKKKIIPIFVDVKPSELRVIDNGSFRVKELPRFRWALDEAKYTVGFSFDSSNGDWSDLVTRVSNVVMESLIQECPVWQDGHHNLVFLKNQGRK</sequence>
<accession>A0A835DEL9</accession>
<dbReference type="PANTHER" id="PTHR31008:SF16">
    <property type="entry name" value="TOLL-INTERLEUKIN-RESISTANCE (TIR) DOMAIN FAMILY PROTEIN"/>
    <property type="match status" value="1"/>
</dbReference>
<dbReference type="Proteomes" id="UP000655225">
    <property type="component" value="Unassembled WGS sequence"/>
</dbReference>
<comment type="caution">
    <text evidence="2">The sequence shown here is derived from an EMBL/GenBank/DDBJ whole genome shotgun (WGS) entry which is preliminary data.</text>
</comment>
<gene>
    <name evidence="2" type="ORF">HHK36_012495</name>
</gene>
<dbReference type="SMART" id="SM00255">
    <property type="entry name" value="TIR"/>
    <property type="match status" value="1"/>
</dbReference>
<dbReference type="EMBL" id="JABCRI010000008">
    <property type="protein sequence ID" value="KAF8401553.1"/>
    <property type="molecule type" value="Genomic_DNA"/>
</dbReference>
<dbReference type="PANTHER" id="PTHR31008">
    <property type="entry name" value="COP1-INTERACTING PROTEIN-RELATED"/>
    <property type="match status" value="1"/>
</dbReference>
<protein>
    <recommendedName>
        <fullName evidence="1">TIR domain-containing protein</fullName>
    </recommendedName>
</protein>
<evidence type="ECO:0000313" key="2">
    <source>
        <dbReference type="EMBL" id="KAF8401553.1"/>
    </source>
</evidence>
<dbReference type="PROSITE" id="PS50104">
    <property type="entry name" value="TIR"/>
    <property type="match status" value="1"/>
</dbReference>
<dbReference type="OMA" id="HYCESSF"/>